<dbReference type="EMBL" id="DPBP01000045">
    <property type="protein sequence ID" value="HCE18524.1"/>
    <property type="molecule type" value="Genomic_DNA"/>
</dbReference>
<comment type="caution">
    <text evidence="1">The sequence shown here is derived from an EMBL/GenBank/DDBJ whole genome shotgun (WGS) entry which is preliminary data.</text>
</comment>
<evidence type="ECO:0000313" key="2">
    <source>
        <dbReference type="Proteomes" id="UP000264141"/>
    </source>
</evidence>
<dbReference type="OrthoDB" id="164329at2"/>
<dbReference type="Pfam" id="PF11756">
    <property type="entry name" value="YgbA_NO"/>
    <property type="match status" value="1"/>
</dbReference>
<proteinExistence type="predicted"/>
<evidence type="ECO:0000313" key="1">
    <source>
        <dbReference type="EMBL" id="HCE18524.1"/>
    </source>
</evidence>
<sequence>MNAIHPRLQRERRTIYAMQVIYCRDHHGFPSGALCSSCQELFDYAMMRLSRCPYQERKPTCARCPIHCYQPVMRERVRKMMRYSGPKMLLKHPVLAMAHLLDGRRKAPPLPRRRIREQATD</sequence>
<protein>
    <submittedName>
        <fullName evidence="1">Nitrous oxide-stimulated promoter family protein</fullName>
    </submittedName>
</protein>
<gene>
    <name evidence="1" type="ORF">DEQ80_11750</name>
</gene>
<accession>A0A3D1JJA5</accession>
<dbReference type="AlphaFoldDB" id="A0A3D1JJA5"/>
<dbReference type="InterPro" id="IPR020483">
    <property type="entry name" value="Uncharacterised_YgbA"/>
</dbReference>
<organism evidence="1 2">
    <name type="scientific">Anaerolinea thermolimosa</name>
    <dbReference type="NCBI Taxonomy" id="229919"/>
    <lineage>
        <taxon>Bacteria</taxon>
        <taxon>Bacillati</taxon>
        <taxon>Chloroflexota</taxon>
        <taxon>Anaerolineae</taxon>
        <taxon>Anaerolineales</taxon>
        <taxon>Anaerolineaceae</taxon>
        <taxon>Anaerolinea</taxon>
    </lineage>
</organism>
<dbReference type="Proteomes" id="UP000264141">
    <property type="component" value="Unassembled WGS sequence"/>
</dbReference>
<dbReference type="RefSeq" id="WP_084001192.1">
    <property type="nucleotide sequence ID" value="NZ_DF967965.1"/>
</dbReference>
<reference evidence="1 2" key="1">
    <citation type="journal article" date="2018" name="Nat. Biotechnol.">
        <title>A standardized bacterial taxonomy based on genome phylogeny substantially revises the tree of life.</title>
        <authorList>
            <person name="Parks D.H."/>
            <person name="Chuvochina M."/>
            <person name="Waite D.W."/>
            <person name="Rinke C."/>
            <person name="Skarshewski A."/>
            <person name="Chaumeil P.A."/>
            <person name="Hugenholtz P."/>
        </authorList>
    </citation>
    <scope>NUCLEOTIDE SEQUENCE [LARGE SCALE GENOMIC DNA]</scope>
    <source>
        <strain evidence="1">UBA8781</strain>
    </source>
</reference>
<name>A0A3D1JJA5_9CHLR</name>
<dbReference type="STRING" id="229919.GCA_001050195_01047"/>
<dbReference type="NCBIfam" id="NF007714">
    <property type="entry name" value="PRK10410.1-2"/>
    <property type="match status" value="1"/>
</dbReference>